<feature type="compositionally biased region" description="Basic and acidic residues" evidence="3">
    <location>
        <begin position="706"/>
        <end position="721"/>
    </location>
</feature>
<dbReference type="InterPro" id="IPR008826">
    <property type="entry name" value="Se-bd"/>
</dbReference>
<dbReference type="SUPFAM" id="SSF75011">
    <property type="entry name" value="3-carboxy-cis,cis-mucoante lactonizing enzyme"/>
    <property type="match status" value="1"/>
</dbReference>
<evidence type="ECO:0000313" key="4">
    <source>
        <dbReference type="EMBL" id="KAL2749653.1"/>
    </source>
</evidence>
<dbReference type="Pfam" id="PF05694">
    <property type="entry name" value="SBP56"/>
    <property type="match status" value="1"/>
</dbReference>
<dbReference type="AlphaFoldDB" id="A0ABD2CWX6"/>
<evidence type="ECO:0000256" key="2">
    <source>
        <dbReference type="ARBA" id="ARBA00023266"/>
    </source>
</evidence>
<sequence>MSLSYKSLLGSFLLLMIALVALLTSKRYGLEARKKDKGASLLDIIANISGTIDKLSTGFDGMAIETEMARSRLKQLIALHRENAAICAMLHKQQRKKILRKATKHCTVCRPGYPSPKMAMLEGPREKIMYVICVHTDPEKPDVLSTVDIDPESPTYCKIIHKLRMLNVGDELHHSGWNICSSCHESPRARDVLILPCLMSDRVYFVDTSNERLPKIKKVLEPKEMHKYGLSTPHTSHCAPTGEIIISTMGKPNGDGQGEFLCIDSETLETKGSWIKEGNRAAFGYDFWYQPYHDTLIATEWGTPRIFKKGYAPNHPTDPTIYGRSLNIYSWSERTLKQTICLGDDGITPLEIRFLHDPKAAEGYVGCAVSSSIYRFYKTSKGDWDTEKVIEIPRKKVEGWIEPYMSGMITDILLSLDDKYLYFSNWLHGDVRQYDITDRRNPKLTGQLFLGGSILNDSKIRVLEDAESKSQPDPVYVKGRRLYGSPQMLQLSLDGRRLYVTTSIFKPWDKQFYPELVEHGSTMVKLDVNVENGGMTLDEEFLVDFGLDKDDILLAHEMRRIFFDLIVLSKAATPKTAIFTYRNYVYVSSLLTLLHFIQLQNIEMSNKMLRKKRYAKSDLQKVGHEIKPDIMLCTQNKMLPTFKSISSKMSPRICSFPNVKPTMMQVSKHRNKPTLSFLQSPSHDFHKNIQEKRKVRRSTCNKSYKKRYEKDINHDNLDSQRNHISSTSEQSCKSKRLTEENENESLLFPNISNDKRYSQEKMINSNRESFPISTLALCSDTPQKQKMLKRSYKKDQSSAEENILLRKNKNTLHRTNIFMPMAPNIFQEAEKTNINCINYITSNLNRIENKYRPKTVGLTFSKMKTTNNEDLLIAPMYQSFFCNLITPELRNNGNRKDINMKNKLYTSYSEHMVKIVNYNSETRLLQMYHPKICYLCCSTEKKNDIKRSISTTRYSRSTQCVFDVKTNNSQLHISQSKHDNLNNDQQYNVQYSFKDINYIPMPEKSSCLIKTCKAKDNKQYLGAECDCKIKYSWQIIGTSSQTSKVLLHNVLEENQIQFCNHNNKPSTYKCEIKYSWQIVGTGTQVALQNSNDTDYWTGVIFSPNIHRNKKTVINEGKKNTYDDIGLCELQAGRKKCLILNNQCIQTLAEKKTQTDILDCKVKYSWQDLILQHL</sequence>
<feature type="compositionally biased region" description="Polar residues" evidence="3">
    <location>
        <begin position="722"/>
        <end position="731"/>
    </location>
</feature>
<dbReference type="PANTHER" id="PTHR23300">
    <property type="entry name" value="METHANETHIOL OXIDASE"/>
    <property type="match status" value="1"/>
</dbReference>
<keyword evidence="2" id="KW-0711">Selenium</keyword>
<dbReference type="Proteomes" id="UP001607303">
    <property type="component" value="Unassembled WGS sequence"/>
</dbReference>
<comment type="similarity">
    <text evidence="1">Belongs to the selenium-binding protein family.</text>
</comment>
<comment type="caution">
    <text evidence="4">The sequence shown here is derived from an EMBL/GenBank/DDBJ whole genome shotgun (WGS) entry which is preliminary data.</text>
</comment>
<evidence type="ECO:0000313" key="5">
    <source>
        <dbReference type="Proteomes" id="UP001607303"/>
    </source>
</evidence>
<evidence type="ECO:0000256" key="3">
    <source>
        <dbReference type="SAM" id="MobiDB-lite"/>
    </source>
</evidence>
<protein>
    <submittedName>
        <fullName evidence="4">Methanethiol oxidase</fullName>
    </submittedName>
</protein>
<name>A0ABD2CWX6_VESMC</name>
<proteinExistence type="inferred from homology"/>
<feature type="region of interest" description="Disordered" evidence="3">
    <location>
        <begin position="675"/>
        <end position="743"/>
    </location>
</feature>
<keyword evidence="5" id="KW-1185">Reference proteome</keyword>
<dbReference type="EMBL" id="JAYRBN010000026">
    <property type="protein sequence ID" value="KAL2749653.1"/>
    <property type="molecule type" value="Genomic_DNA"/>
</dbReference>
<reference evidence="4 5" key="1">
    <citation type="journal article" date="2024" name="Ann. Entomol. Soc. Am.">
        <title>Genomic analyses of the southern and eastern yellowjacket wasps (Hymenoptera: Vespidae) reveal evolutionary signatures of social life.</title>
        <authorList>
            <person name="Catto M.A."/>
            <person name="Caine P.B."/>
            <person name="Orr S.E."/>
            <person name="Hunt B.G."/>
            <person name="Goodisman M.A.D."/>
        </authorList>
    </citation>
    <scope>NUCLEOTIDE SEQUENCE [LARGE SCALE GENOMIC DNA]</scope>
    <source>
        <strain evidence="4">232</strain>
        <tissue evidence="4">Head and thorax</tissue>
    </source>
</reference>
<accession>A0ABD2CWX6</accession>
<dbReference type="PANTHER" id="PTHR23300:SF0">
    <property type="entry name" value="METHANETHIOL OXIDASE"/>
    <property type="match status" value="1"/>
</dbReference>
<feature type="compositionally biased region" description="Basic residues" evidence="3">
    <location>
        <begin position="693"/>
        <end position="705"/>
    </location>
</feature>
<evidence type="ECO:0000256" key="1">
    <source>
        <dbReference type="ARBA" id="ARBA00005606"/>
    </source>
</evidence>
<gene>
    <name evidence="4" type="ORF">V1477_001724</name>
</gene>
<organism evidence="4 5">
    <name type="scientific">Vespula maculifrons</name>
    <name type="common">Eastern yellow jacket</name>
    <name type="synonym">Wasp</name>
    <dbReference type="NCBI Taxonomy" id="7453"/>
    <lineage>
        <taxon>Eukaryota</taxon>
        <taxon>Metazoa</taxon>
        <taxon>Ecdysozoa</taxon>
        <taxon>Arthropoda</taxon>
        <taxon>Hexapoda</taxon>
        <taxon>Insecta</taxon>
        <taxon>Pterygota</taxon>
        <taxon>Neoptera</taxon>
        <taxon>Endopterygota</taxon>
        <taxon>Hymenoptera</taxon>
        <taxon>Apocrita</taxon>
        <taxon>Aculeata</taxon>
        <taxon>Vespoidea</taxon>
        <taxon>Vespidae</taxon>
        <taxon>Vespinae</taxon>
        <taxon>Vespula</taxon>
    </lineage>
</organism>
<feature type="compositionally biased region" description="Basic and acidic residues" evidence="3">
    <location>
        <begin position="683"/>
        <end position="692"/>
    </location>
</feature>